<evidence type="ECO:0008006" key="4">
    <source>
        <dbReference type="Google" id="ProtNLM"/>
    </source>
</evidence>
<name>A0A2W5TIZ2_9BACT</name>
<organism evidence="2 3">
    <name type="scientific">Archangium gephyra</name>
    <dbReference type="NCBI Taxonomy" id="48"/>
    <lineage>
        <taxon>Bacteria</taxon>
        <taxon>Pseudomonadati</taxon>
        <taxon>Myxococcota</taxon>
        <taxon>Myxococcia</taxon>
        <taxon>Myxococcales</taxon>
        <taxon>Cystobacterineae</taxon>
        <taxon>Archangiaceae</taxon>
        <taxon>Archangium</taxon>
    </lineage>
</organism>
<comment type="caution">
    <text evidence="2">The sequence shown here is derived from an EMBL/GenBank/DDBJ whole genome shotgun (WGS) entry which is preliminary data.</text>
</comment>
<reference evidence="2 3" key="1">
    <citation type="submission" date="2017-08" db="EMBL/GenBank/DDBJ databases">
        <title>Infants hospitalized years apart are colonized by the same room-sourced microbial strains.</title>
        <authorList>
            <person name="Brooks B."/>
            <person name="Olm M.R."/>
            <person name="Firek B.A."/>
            <person name="Baker R."/>
            <person name="Thomas B.C."/>
            <person name="Morowitz M.J."/>
            <person name="Banfield J.F."/>
        </authorList>
    </citation>
    <scope>NUCLEOTIDE SEQUENCE [LARGE SCALE GENOMIC DNA]</scope>
    <source>
        <strain evidence="2">S2_003_000_R2_14</strain>
    </source>
</reference>
<dbReference type="EMBL" id="QFQP01000010">
    <property type="protein sequence ID" value="PZR13233.1"/>
    <property type="molecule type" value="Genomic_DNA"/>
</dbReference>
<dbReference type="InterPro" id="IPR002172">
    <property type="entry name" value="LDrepeatLR_classA_rpt"/>
</dbReference>
<evidence type="ECO:0000256" key="1">
    <source>
        <dbReference type="ARBA" id="ARBA00023157"/>
    </source>
</evidence>
<evidence type="ECO:0000313" key="3">
    <source>
        <dbReference type="Proteomes" id="UP000249061"/>
    </source>
</evidence>
<proteinExistence type="predicted"/>
<sequence length="793" mass="79527">MVFINACGPTNSCMTNSDCPDGKSCLGGECLSTAATRDCSEGDERACGNAAVGACKQGTQRCVEGKWETTCAGEVKPTAETCNQLDDDCDGRVDEEVEQAWYPDDDRDGHGDAAASGVMGCTAPPGHVASNDDCNDAVATVSPSAAESCSGEVDDDCDGTVNEGCGCGTPGASVPCCSGRGQQTCGSNGMLGTCSVSATTERCNAVDDDCDGQVDEGSALCSGGQVCNAGSCGCAAGQVLCNGVCSSGSAETCDGLDNDCNGAIDDGAAAPVNADGGALEFTGGVAFADGGCAVGVGACERFGATTCTSGGPACGATAGTAGTESCNGIDDDCDGLVDDGSAICSVTGQTCTAGACACPAGQVVCSGACVTTSTEVCDGIDNDCDGTVDEQLTVECYADADNDLYAEGTTLSKQCPAGSRTQFGLCPPGFVAPSASLGSDCDGNNANAWRNAQVRSDADGDGMCASTTLNLCIGTAAPAGYRIATDCPLLADCNDRNAAASLLVSVRPDADNDGSCAPGLPQFACASDTTPPAGMKFPAQCAATDDCNDGAPNVFRTVSTRADADGDGWCTGAATDECIGALPPAGRRVTSACGGEDCSDTDSRRTQATQTRKDADNDGYCAATVEALCLGNSPPPPGYKLVAACNQSTADCDESNASLFRTEAARRDGDNDGWCTGAVATMCIGNGAQGGWRAASQCAGNDCSDYNSAATSSCQLTGQYRTSYSNQACPNGEQLNNVTVLSFCPAGFTEWNHRVEKASGGGNCWLVDRDTVRQSCNFLEGSSCRVVGDCIAQ</sequence>
<dbReference type="Pfam" id="PF11617">
    <property type="entry name" value="Cu-binding_MopE"/>
    <property type="match status" value="8"/>
</dbReference>
<dbReference type="AlphaFoldDB" id="A0A2W5TIZ2"/>
<evidence type="ECO:0000313" key="2">
    <source>
        <dbReference type="EMBL" id="PZR13233.1"/>
    </source>
</evidence>
<protein>
    <recommendedName>
        <fullName evidence="4">BNR repeat domain protein</fullName>
    </recommendedName>
</protein>
<dbReference type="PROSITE" id="PS50068">
    <property type="entry name" value="LDLRA_2"/>
    <property type="match status" value="1"/>
</dbReference>
<dbReference type="InterPro" id="IPR021655">
    <property type="entry name" value="Put_metal-bd"/>
</dbReference>
<accession>A0A2W5TIZ2</accession>
<keyword evidence="1" id="KW-1015">Disulfide bond</keyword>
<gene>
    <name evidence="2" type="ORF">DI536_13180</name>
</gene>
<dbReference type="Proteomes" id="UP000249061">
    <property type="component" value="Unassembled WGS sequence"/>
</dbReference>